<comment type="caution">
    <text evidence="2">The sequence shown here is derived from an EMBL/GenBank/DDBJ whole genome shotgun (WGS) entry which is preliminary data.</text>
</comment>
<feature type="domain" description="Glycosyl transferase family 1" evidence="1">
    <location>
        <begin position="203"/>
        <end position="356"/>
    </location>
</feature>
<sequence>MTFLIFDLDAKGHHLEYIHHLYSYGGIHLVGHRIVFVLHPDFKNMYNFRTFCPQEHIDIIYLKEEEVANLSSYSFKSAYKASCLLKKYINLVIPDTVFLNTIISFMPFLPIMVRNSRFISGIEYTIPDRRIRASNRKKIEDHLKLFLYAYAPCFKKIYLLNDSKYPIVYNKKFRVNKFSFLPDPYVPIYSVEEIYSISNLITDKSKCVFLHCGGMGMRKGTFNILEAIETLSIKEKNKSVFVFAGVISDTNMREKFVRIVKELSRSVQIIFIERFLKFEELAYLFELTNYVLVPYQNVEQSSGIIGYAAQFNKPVIGPSEGLLGELISSYNLGYTITNINADRLAEIISKLLKNTPRKIDGTSYLSISSLDNFSKIIYGVKDEK</sequence>
<evidence type="ECO:0000313" key="2">
    <source>
        <dbReference type="EMBL" id="RGV52165.1"/>
    </source>
</evidence>
<dbReference type="Gene3D" id="3.40.50.2000">
    <property type="entry name" value="Glycogen Phosphorylase B"/>
    <property type="match status" value="1"/>
</dbReference>
<dbReference type="Proteomes" id="UP000286270">
    <property type="component" value="Unassembled WGS sequence"/>
</dbReference>
<evidence type="ECO:0000313" key="3">
    <source>
        <dbReference type="Proteomes" id="UP000286270"/>
    </source>
</evidence>
<dbReference type="RefSeq" id="WP_122142838.1">
    <property type="nucleotide sequence ID" value="NZ_JAFKPL010000008.1"/>
</dbReference>
<dbReference type="SUPFAM" id="SSF53756">
    <property type="entry name" value="UDP-Glycosyltransferase/glycogen phosphorylase"/>
    <property type="match status" value="1"/>
</dbReference>
<reference evidence="2 3" key="1">
    <citation type="submission" date="2018-08" db="EMBL/GenBank/DDBJ databases">
        <title>A genome reference for cultivated species of the human gut microbiota.</title>
        <authorList>
            <person name="Zou Y."/>
            <person name="Xue W."/>
            <person name="Luo G."/>
        </authorList>
    </citation>
    <scope>NUCLEOTIDE SEQUENCE [LARGE SCALE GENOMIC DNA]</scope>
    <source>
        <strain evidence="2 3">AF14-26</strain>
    </source>
</reference>
<organism evidence="2 3">
    <name type="scientific">Bacteroides fragilis</name>
    <dbReference type="NCBI Taxonomy" id="817"/>
    <lineage>
        <taxon>Bacteria</taxon>
        <taxon>Pseudomonadati</taxon>
        <taxon>Bacteroidota</taxon>
        <taxon>Bacteroidia</taxon>
        <taxon>Bacteroidales</taxon>
        <taxon>Bacteroidaceae</taxon>
        <taxon>Bacteroides</taxon>
    </lineage>
</organism>
<dbReference type="AlphaFoldDB" id="A0A412Y407"/>
<dbReference type="InterPro" id="IPR001296">
    <property type="entry name" value="Glyco_trans_1"/>
</dbReference>
<dbReference type="Pfam" id="PF00534">
    <property type="entry name" value="Glycos_transf_1"/>
    <property type="match status" value="1"/>
</dbReference>
<dbReference type="EMBL" id="QRZH01000011">
    <property type="protein sequence ID" value="RGV52165.1"/>
    <property type="molecule type" value="Genomic_DNA"/>
</dbReference>
<accession>A0A412Y407</accession>
<name>A0A412Y407_BACFG</name>
<protein>
    <submittedName>
        <fullName evidence="2">Glycosyltransferase family 1 protein</fullName>
    </submittedName>
</protein>
<dbReference type="GO" id="GO:0016757">
    <property type="term" value="F:glycosyltransferase activity"/>
    <property type="evidence" value="ECO:0007669"/>
    <property type="project" value="InterPro"/>
</dbReference>
<proteinExistence type="predicted"/>
<evidence type="ECO:0000259" key="1">
    <source>
        <dbReference type="Pfam" id="PF00534"/>
    </source>
</evidence>
<gene>
    <name evidence="2" type="ORF">DWW08_13450</name>
</gene>
<keyword evidence="2" id="KW-0808">Transferase</keyword>